<protein>
    <submittedName>
        <fullName evidence="4">Dicer-like protein 2</fullName>
    </submittedName>
</protein>
<feature type="domain" description="Dicer dsRNA-binding fold" evidence="3">
    <location>
        <begin position="1"/>
        <end position="41"/>
    </location>
</feature>
<accession>A0ABR1JGM3</accession>
<proteinExistence type="predicted"/>
<reference evidence="4 5" key="1">
    <citation type="submission" date="2024-01" db="EMBL/GenBank/DDBJ databases">
        <title>A draft genome for the cacao thread blight pathogen Marasmiellus scandens.</title>
        <authorList>
            <person name="Baruah I.K."/>
            <person name="Leung J."/>
            <person name="Bukari Y."/>
            <person name="Amoako-Attah I."/>
            <person name="Meinhardt L.W."/>
            <person name="Bailey B.A."/>
            <person name="Cohen S.P."/>
        </authorList>
    </citation>
    <scope>NUCLEOTIDE SEQUENCE [LARGE SCALE GENOMIC DNA]</scope>
    <source>
        <strain evidence="4 5">GH-19</strain>
    </source>
</reference>
<dbReference type="Proteomes" id="UP001498398">
    <property type="component" value="Unassembled WGS sequence"/>
</dbReference>
<evidence type="ECO:0000256" key="2">
    <source>
        <dbReference type="PROSITE-ProRule" id="PRU00657"/>
    </source>
</evidence>
<name>A0ABR1JGM3_9AGAR</name>
<evidence type="ECO:0000313" key="4">
    <source>
        <dbReference type="EMBL" id="KAK7459509.1"/>
    </source>
</evidence>
<dbReference type="InterPro" id="IPR005034">
    <property type="entry name" value="Dicer_dimerisation"/>
</dbReference>
<keyword evidence="5" id="KW-1185">Reference proteome</keyword>
<gene>
    <name evidence="4" type="primary">dcl2_1</name>
    <name evidence="4" type="ORF">VKT23_009492</name>
</gene>
<evidence type="ECO:0000259" key="3">
    <source>
        <dbReference type="PROSITE" id="PS51327"/>
    </source>
</evidence>
<organism evidence="4 5">
    <name type="scientific">Marasmiellus scandens</name>
    <dbReference type="NCBI Taxonomy" id="2682957"/>
    <lineage>
        <taxon>Eukaryota</taxon>
        <taxon>Fungi</taxon>
        <taxon>Dikarya</taxon>
        <taxon>Basidiomycota</taxon>
        <taxon>Agaricomycotina</taxon>
        <taxon>Agaricomycetes</taxon>
        <taxon>Agaricomycetidae</taxon>
        <taxon>Agaricales</taxon>
        <taxon>Marasmiineae</taxon>
        <taxon>Omphalotaceae</taxon>
        <taxon>Marasmiellus</taxon>
    </lineage>
</organism>
<dbReference type="Gene3D" id="3.30.160.380">
    <property type="entry name" value="Dicer dimerisation domain"/>
    <property type="match status" value="1"/>
</dbReference>
<keyword evidence="1" id="KW-0378">Hydrolase</keyword>
<evidence type="ECO:0000313" key="5">
    <source>
        <dbReference type="Proteomes" id="UP001498398"/>
    </source>
</evidence>
<keyword evidence="2" id="KW-0694">RNA-binding</keyword>
<evidence type="ECO:0000256" key="1">
    <source>
        <dbReference type="ARBA" id="ARBA00022801"/>
    </source>
</evidence>
<comment type="caution">
    <text evidence="4">The sequence shown here is derived from an EMBL/GenBank/DDBJ whole genome shotgun (WGS) entry which is preliminary data.</text>
</comment>
<sequence>MICPTKALAYQHVASHAYLALYENRLLSDRLLPITDHEMKEADEEIEKRVGLANVSGQIDPWAPLESSQDKDWFYGELAIGDFPGLHISARTQLGLWTEADGPMLYRPTGEKVQVTLRPLGSIDQVAESSYIY</sequence>
<dbReference type="EMBL" id="JBANRG010000016">
    <property type="protein sequence ID" value="KAK7459509.1"/>
    <property type="molecule type" value="Genomic_DNA"/>
</dbReference>
<dbReference type="InterPro" id="IPR038248">
    <property type="entry name" value="Dicer_dimer_sf"/>
</dbReference>
<dbReference type="PROSITE" id="PS51327">
    <property type="entry name" value="DICER_DSRBF"/>
    <property type="match status" value="1"/>
</dbReference>